<evidence type="ECO:0000313" key="2">
    <source>
        <dbReference type="WBParaSite" id="maker-PairedContig_211-snap-gene-0.25-mRNA-1"/>
    </source>
</evidence>
<organism evidence="2">
    <name type="scientific">Wuchereria bancrofti</name>
    <dbReference type="NCBI Taxonomy" id="6293"/>
    <lineage>
        <taxon>Eukaryota</taxon>
        <taxon>Metazoa</taxon>
        <taxon>Ecdysozoa</taxon>
        <taxon>Nematoda</taxon>
        <taxon>Chromadorea</taxon>
        <taxon>Rhabditida</taxon>
        <taxon>Spirurina</taxon>
        <taxon>Spiruromorpha</taxon>
        <taxon>Filarioidea</taxon>
        <taxon>Onchocercidae</taxon>
        <taxon>Wuchereria</taxon>
    </lineage>
</organism>
<protein>
    <submittedName>
        <fullName evidence="2">Uncharacterized protein</fullName>
    </submittedName>
</protein>
<name>A0A1I8EHX1_WUCBA</name>
<dbReference type="AlphaFoldDB" id="A0A1I8EHX1"/>
<evidence type="ECO:0000256" key="1">
    <source>
        <dbReference type="SAM" id="Phobius"/>
    </source>
</evidence>
<keyword evidence="1" id="KW-0472">Membrane</keyword>
<dbReference type="WBParaSite" id="maker-PairedContig_211-snap-gene-0.25-mRNA-1">
    <property type="protein sequence ID" value="maker-PairedContig_211-snap-gene-0.25-mRNA-1"/>
    <property type="gene ID" value="maker-PairedContig_211-snap-gene-0.25"/>
</dbReference>
<proteinExistence type="predicted"/>
<feature type="transmembrane region" description="Helical" evidence="1">
    <location>
        <begin position="50"/>
        <end position="71"/>
    </location>
</feature>
<keyword evidence="1" id="KW-1133">Transmembrane helix</keyword>
<accession>A0A1I8EHX1</accession>
<keyword evidence="1" id="KW-0812">Transmembrane</keyword>
<reference evidence="2" key="1">
    <citation type="submission" date="2016-11" db="UniProtKB">
        <authorList>
            <consortium name="WormBaseParasite"/>
        </authorList>
    </citation>
    <scope>IDENTIFICATION</scope>
    <source>
        <strain evidence="2">pt0022</strain>
    </source>
</reference>
<sequence length="75" mass="8652">MCSGTSLLTSKINELMNAVDVVFQAFEIFKFFKCMTENHNNANRFFKRSIVRSTCTIIALTVYYIALNTIFTCYC</sequence>